<feature type="transmembrane region" description="Helical" evidence="1">
    <location>
        <begin position="167"/>
        <end position="192"/>
    </location>
</feature>
<proteinExistence type="predicted"/>
<feature type="non-terminal residue" evidence="2">
    <location>
        <position position="1"/>
    </location>
</feature>
<name>A0A8J2KA32_9HEXA</name>
<organism evidence="2 3">
    <name type="scientific">Allacma fusca</name>
    <dbReference type="NCBI Taxonomy" id="39272"/>
    <lineage>
        <taxon>Eukaryota</taxon>
        <taxon>Metazoa</taxon>
        <taxon>Ecdysozoa</taxon>
        <taxon>Arthropoda</taxon>
        <taxon>Hexapoda</taxon>
        <taxon>Collembola</taxon>
        <taxon>Symphypleona</taxon>
        <taxon>Sminthuridae</taxon>
        <taxon>Allacma</taxon>
    </lineage>
</organism>
<evidence type="ECO:0000313" key="2">
    <source>
        <dbReference type="EMBL" id="CAG7732247.1"/>
    </source>
</evidence>
<dbReference type="Proteomes" id="UP000708208">
    <property type="component" value="Unassembled WGS sequence"/>
</dbReference>
<dbReference type="EMBL" id="CAJVCH010227311">
    <property type="protein sequence ID" value="CAG7732247.1"/>
    <property type="molecule type" value="Genomic_DNA"/>
</dbReference>
<keyword evidence="1" id="KW-1133">Transmembrane helix</keyword>
<gene>
    <name evidence="2" type="ORF">AFUS01_LOCUS20771</name>
</gene>
<keyword evidence="3" id="KW-1185">Reference proteome</keyword>
<keyword evidence="1" id="KW-0812">Transmembrane</keyword>
<protein>
    <submittedName>
        <fullName evidence="2">Uncharacterized protein</fullName>
    </submittedName>
</protein>
<accession>A0A8J2KA32</accession>
<dbReference type="AlphaFoldDB" id="A0A8J2KA32"/>
<comment type="caution">
    <text evidence="2">The sequence shown here is derived from an EMBL/GenBank/DDBJ whole genome shotgun (WGS) entry which is preliminary data.</text>
</comment>
<reference evidence="2" key="1">
    <citation type="submission" date="2021-06" db="EMBL/GenBank/DDBJ databases">
        <authorList>
            <person name="Hodson N. C."/>
            <person name="Mongue J. A."/>
            <person name="Jaron S. K."/>
        </authorList>
    </citation>
    <scope>NUCLEOTIDE SEQUENCE</scope>
</reference>
<keyword evidence="1" id="KW-0472">Membrane</keyword>
<sequence length="193" mass="23049">ITRKYLIIQSNVGYHLHWYQFNDKDLPEDFRRKFRNIMRRLVLPDIVNNVSMEEDVAGCNNVALLDYASRLAHFKVPERRKKTLGQRPFVYGKERIFPGDLGWKFRKSNGNYLLRFLRKIYESGLFTWIENRIIILTEARSGLRSLQESGSEVDELKISSNFMQTMFLLFSWILIVLLIIFAAEIWVNYWYII</sequence>
<evidence type="ECO:0000256" key="1">
    <source>
        <dbReference type="SAM" id="Phobius"/>
    </source>
</evidence>
<evidence type="ECO:0000313" key="3">
    <source>
        <dbReference type="Proteomes" id="UP000708208"/>
    </source>
</evidence>